<organism evidence="2 3">
    <name type="scientific">Lyophyllum shimeji</name>
    <name type="common">Hon-shimeji</name>
    <name type="synonym">Tricholoma shimeji</name>
    <dbReference type="NCBI Taxonomy" id="47721"/>
    <lineage>
        <taxon>Eukaryota</taxon>
        <taxon>Fungi</taxon>
        <taxon>Dikarya</taxon>
        <taxon>Basidiomycota</taxon>
        <taxon>Agaricomycotina</taxon>
        <taxon>Agaricomycetes</taxon>
        <taxon>Agaricomycetidae</taxon>
        <taxon>Agaricales</taxon>
        <taxon>Tricholomatineae</taxon>
        <taxon>Lyophyllaceae</taxon>
        <taxon>Lyophyllum</taxon>
    </lineage>
</organism>
<gene>
    <name evidence="2" type="ORF">LshimejAT787_1501840</name>
</gene>
<dbReference type="InterPro" id="IPR043502">
    <property type="entry name" value="DNA/RNA_pol_sf"/>
</dbReference>
<proteinExistence type="predicted"/>
<feature type="compositionally biased region" description="Polar residues" evidence="1">
    <location>
        <begin position="45"/>
        <end position="63"/>
    </location>
</feature>
<accession>A0A9P3PXT0</accession>
<evidence type="ECO:0000313" key="2">
    <source>
        <dbReference type="EMBL" id="GLB44000.1"/>
    </source>
</evidence>
<dbReference type="InterPro" id="IPR052055">
    <property type="entry name" value="Hepadnavirus_pol/RT"/>
</dbReference>
<dbReference type="PANTHER" id="PTHR33050">
    <property type="entry name" value="REVERSE TRANSCRIPTASE DOMAIN-CONTAINING PROTEIN"/>
    <property type="match status" value="1"/>
</dbReference>
<feature type="compositionally biased region" description="Low complexity" evidence="1">
    <location>
        <begin position="69"/>
        <end position="89"/>
    </location>
</feature>
<dbReference type="PANTHER" id="PTHR33050:SF7">
    <property type="entry name" value="RIBONUCLEASE H"/>
    <property type="match status" value="1"/>
</dbReference>
<name>A0A9P3PXT0_LYOSH</name>
<reference evidence="2" key="1">
    <citation type="submission" date="2022-07" db="EMBL/GenBank/DDBJ databases">
        <title>The genome of Lyophyllum shimeji provides insight into the initial evolution of ectomycorrhizal fungal genome.</title>
        <authorList>
            <person name="Kobayashi Y."/>
            <person name="Shibata T."/>
            <person name="Hirakawa H."/>
            <person name="Shigenobu S."/>
            <person name="Nishiyama T."/>
            <person name="Yamada A."/>
            <person name="Hasebe M."/>
            <person name="Kawaguchi M."/>
        </authorList>
    </citation>
    <scope>NUCLEOTIDE SEQUENCE</scope>
    <source>
        <strain evidence="2">AT787</strain>
    </source>
</reference>
<sequence length="672" mass="73264">MAPFQRAAPPRPAVSYVGSQLTEHRAVRRQRSAADSPSRHGRGVPSSSPPLGSASVTRSTTRANPAPLGPSVVASTSAPSAGVGTTAAALAPAKRRTRVTYLAPSSFDFRAHAGPPTPSSNPRLDSIVTPYRVDAFDHYMTLFDLHNKYPNLLDSLRYGFKMGNFPELTRSVTPENHATSPVHLDFLLNYCLSEVAVGRMSGPFSYEEALRFFGGSFRTSPLGVVEKAGSPGKFRAVQDLSFAGDCSFSINDCINKFDYQTSSGTAASVADLVAEAPPGTRAGSLDIVAAFRTCPVWPPHKKFFALRVRDVFFADHCCCFGCTSSGGCQGQVADCVLDVLEWKGFGPSRKWVDDIVQFCYPSSGDGTPQSPYIYPFEINDIIAASGDLGVPWHPDKLQQFGYTVIYLGFLWDLRLRTVSLPENKRLKFKAKVDGFLAAFSAARAPRKAAMSLHGSLHHISFVYPHGRSRLPNLSAFLASFGDKPFAPRYPSRSLITDLRWWSSILAEPSDPRRLRPRAPPLDLGVWVDASTCWGVGIIINNRWAAWRLVEGWSLLSGCDISWAEGVAVELAVSYLVDMDYADVELIIRSDNRGVVGAYNRGRGRNFQVNLSIQRAETVARSANVTYTLEYVRSAANLADPISRGELGPPGGHLPLSFPVPPELALHLEHVTP</sequence>
<comment type="caution">
    <text evidence="2">The sequence shown here is derived from an EMBL/GenBank/DDBJ whole genome shotgun (WGS) entry which is preliminary data.</text>
</comment>
<dbReference type="OrthoDB" id="2506773at2759"/>
<dbReference type="EMBL" id="BRPK01000015">
    <property type="protein sequence ID" value="GLB44000.1"/>
    <property type="molecule type" value="Genomic_DNA"/>
</dbReference>
<dbReference type="SUPFAM" id="SSF56672">
    <property type="entry name" value="DNA/RNA polymerases"/>
    <property type="match status" value="1"/>
</dbReference>
<feature type="region of interest" description="Disordered" evidence="1">
    <location>
        <begin position="1"/>
        <end position="89"/>
    </location>
</feature>
<evidence type="ECO:0000256" key="1">
    <source>
        <dbReference type="SAM" id="MobiDB-lite"/>
    </source>
</evidence>
<evidence type="ECO:0000313" key="3">
    <source>
        <dbReference type="Proteomes" id="UP001063166"/>
    </source>
</evidence>
<protein>
    <submittedName>
        <fullName evidence="2">Uncharacterized protein</fullName>
    </submittedName>
</protein>
<keyword evidence="3" id="KW-1185">Reference proteome</keyword>
<dbReference type="AlphaFoldDB" id="A0A9P3PXT0"/>
<dbReference type="Proteomes" id="UP001063166">
    <property type="component" value="Unassembled WGS sequence"/>
</dbReference>